<keyword evidence="2" id="KW-1185">Reference proteome</keyword>
<reference evidence="3" key="1">
    <citation type="submission" date="2017-02" db="UniProtKB">
        <authorList>
            <consortium name="WormBaseParasite"/>
        </authorList>
    </citation>
    <scope>IDENTIFICATION</scope>
</reference>
<organism evidence="3">
    <name type="scientific">Anisakis simplex</name>
    <name type="common">Herring worm</name>
    <dbReference type="NCBI Taxonomy" id="6269"/>
    <lineage>
        <taxon>Eukaryota</taxon>
        <taxon>Metazoa</taxon>
        <taxon>Ecdysozoa</taxon>
        <taxon>Nematoda</taxon>
        <taxon>Chromadorea</taxon>
        <taxon>Rhabditida</taxon>
        <taxon>Spirurina</taxon>
        <taxon>Ascaridomorpha</taxon>
        <taxon>Ascaridoidea</taxon>
        <taxon>Anisakidae</taxon>
        <taxon>Anisakis</taxon>
        <taxon>Anisakis simplex complex</taxon>
    </lineage>
</organism>
<dbReference type="WBParaSite" id="ASIM_0001463301-mRNA-1">
    <property type="protein sequence ID" value="ASIM_0001463301-mRNA-1"/>
    <property type="gene ID" value="ASIM_0001463301"/>
</dbReference>
<gene>
    <name evidence="1" type="ORF">ASIM_LOCUS14043</name>
</gene>
<evidence type="ECO:0000313" key="3">
    <source>
        <dbReference type="WBParaSite" id="ASIM_0001463301-mRNA-1"/>
    </source>
</evidence>
<evidence type="ECO:0000313" key="2">
    <source>
        <dbReference type="Proteomes" id="UP000267096"/>
    </source>
</evidence>
<proteinExistence type="predicted"/>
<protein>
    <submittedName>
        <fullName evidence="1 3">Uncharacterized protein</fullName>
    </submittedName>
</protein>
<name>A0A0M3K196_ANISI</name>
<sequence length="241" mass="27437">MEITVAFNRSLQIFIIADNFVFRSTNLEGGFAIIDSIEYYADLCTDSNNMMPLKTKLHDYERIESQNDVTATATDDYTSSAAVALVSPSNKISKLIELNSVITPESNDHAKLQKYTNYRNRFIEQVQRPHDYAALCSALQCSFENEPCVKYILQSSWNISTQPIGTIRGDASSFPFNPGISEGSFAYAVGPSKRTRFQTPPFEAETNFYLIFSYYKTSNQNHFRVLIKQAHQHFERVIFTV</sequence>
<dbReference type="OrthoDB" id="5853260at2759"/>
<accession>A0A0M3K196</accession>
<evidence type="ECO:0000313" key="1">
    <source>
        <dbReference type="EMBL" id="VDK51282.1"/>
    </source>
</evidence>
<dbReference type="Proteomes" id="UP000267096">
    <property type="component" value="Unassembled WGS sequence"/>
</dbReference>
<dbReference type="EMBL" id="UYRR01031593">
    <property type="protein sequence ID" value="VDK51282.1"/>
    <property type="molecule type" value="Genomic_DNA"/>
</dbReference>
<dbReference type="AlphaFoldDB" id="A0A0M3K196"/>
<reference evidence="1 2" key="2">
    <citation type="submission" date="2018-11" db="EMBL/GenBank/DDBJ databases">
        <authorList>
            <consortium name="Pathogen Informatics"/>
        </authorList>
    </citation>
    <scope>NUCLEOTIDE SEQUENCE [LARGE SCALE GENOMIC DNA]</scope>
</reference>